<dbReference type="Proteomes" id="UP001175211">
    <property type="component" value="Unassembled WGS sequence"/>
</dbReference>
<keyword evidence="2" id="KW-0812">Transmembrane</keyword>
<name>A0AA39KF94_ARMTA</name>
<evidence type="ECO:0008006" key="5">
    <source>
        <dbReference type="Google" id="ProtNLM"/>
    </source>
</evidence>
<dbReference type="AlphaFoldDB" id="A0AA39KF94"/>
<keyword evidence="4" id="KW-1185">Reference proteome</keyword>
<gene>
    <name evidence="3" type="ORF">EV420DRAFT_1535036</name>
</gene>
<feature type="transmembrane region" description="Helical" evidence="2">
    <location>
        <begin position="92"/>
        <end position="113"/>
    </location>
</feature>
<feature type="transmembrane region" description="Helical" evidence="2">
    <location>
        <begin position="235"/>
        <end position="259"/>
    </location>
</feature>
<dbReference type="PANTHER" id="PTHR12242:SF1">
    <property type="entry name" value="MYND-TYPE DOMAIN-CONTAINING PROTEIN"/>
    <property type="match status" value="1"/>
</dbReference>
<evidence type="ECO:0000256" key="2">
    <source>
        <dbReference type="SAM" id="Phobius"/>
    </source>
</evidence>
<comment type="caution">
    <text evidence="3">The sequence shown here is derived from an EMBL/GenBank/DDBJ whole genome shotgun (WGS) entry which is preliminary data.</text>
</comment>
<dbReference type="GO" id="GO:0016020">
    <property type="term" value="C:membrane"/>
    <property type="evidence" value="ECO:0007669"/>
    <property type="project" value="TreeGrafter"/>
</dbReference>
<accession>A0AA39KF94</accession>
<feature type="transmembrane region" description="Helical" evidence="2">
    <location>
        <begin position="166"/>
        <end position="185"/>
    </location>
</feature>
<protein>
    <recommendedName>
        <fullName evidence="5">FAR-17a/AIG1-like protein</fullName>
    </recommendedName>
</protein>
<keyword evidence="2" id="KW-0472">Membrane</keyword>
<feature type="transmembrane region" description="Helical" evidence="2">
    <location>
        <begin position="134"/>
        <end position="154"/>
    </location>
</feature>
<dbReference type="GeneID" id="85356370"/>
<feature type="compositionally biased region" description="Basic and acidic residues" evidence="1">
    <location>
        <begin position="274"/>
        <end position="285"/>
    </location>
</feature>
<evidence type="ECO:0000256" key="1">
    <source>
        <dbReference type="SAM" id="MobiDB-lite"/>
    </source>
</evidence>
<dbReference type="PANTHER" id="PTHR12242">
    <property type="entry name" value="OS02G0130600 PROTEIN-RELATED"/>
    <property type="match status" value="1"/>
</dbReference>
<dbReference type="EMBL" id="JAUEPS010000013">
    <property type="protein sequence ID" value="KAK0460101.1"/>
    <property type="molecule type" value="Genomic_DNA"/>
</dbReference>
<feature type="transmembrane region" description="Helical" evidence="2">
    <location>
        <begin position="197"/>
        <end position="215"/>
    </location>
</feature>
<reference evidence="3" key="1">
    <citation type="submission" date="2023-06" db="EMBL/GenBank/DDBJ databases">
        <authorList>
            <consortium name="Lawrence Berkeley National Laboratory"/>
            <person name="Ahrendt S."/>
            <person name="Sahu N."/>
            <person name="Indic B."/>
            <person name="Wong-Bajracharya J."/>
            <person name="Merenyi Z."/>
            <person name="Ke H.-M."/>
            <person name="Monk M."/>
            <person name="Kocsube S."/>
            <person name="Drula E."/>
            <person name="Lipzen A."/>
            <person name="Balint B."/>
            <person name="Henrissat B."/>
            <person name="Andreopoulos B."/>
            <person name="Martin F.M."/>
            <person name="Harder C.B."/>
            <person name="Rigling D."/>
            <person name="Ford K.L."/>
            <person name="Foster G.D."/>
            <person name="Pangilinan J."/>
            <person name="Papanicolaou A."/>
            <person name="Barry K."/>
            <person name="LaButti K."/>
            <person name="Viragh M."/>
            <person name="Koriabine M."/>
            <person name="Yan M."/>
            <person name="Riley R."/>
            <person name="Champramary S."/>
            <person name="Plett K.L."/>
            <person name="Tsai I.J."/>
            <person name="Slot J."/>
            <person name="Sipos G."/>
            <person name="Plett J."/>
            <person name="Nagy L.G."/>
            <person name="Grigoriev I.V."/>
        </authorList>
    </citation>
    <scope>NUCLEOTIDE SEQUENCE</scope>
    <source>
        <strain evidence="3">CCBAS 213</strain>
    </source>
</reference>
<evidence type="ECO:0000313" key="3">
    <source>
        <dbReference type="EMBL" id="KAK0460101.1"/>
    </source>
</evidence>
<proteinExistence type="predicted"/>
<keyword evidence="2" id="KW-1133">Transmembrane helix</keyword>
<organism evidence="3 4">
    <name type="scientific">Armillaria tabescens</name>
    <name type="common">Ringless honey mushroom</name>
    <name type="synonym">Agaricus tabescens</name>
    <dbReference type="NCBI Taxonomy" id="1929756"/>
    <lineage>
        <taxon>Eukaryota</taxon>
        <taxon>Fungi</taxon>
        <taxon>Dikarya</taxon>
        <taxon>Basidiomycota</taxon>
        <taxon>Agaricomycotina</taxon>
        <taxon>Agaricomycetes</taxon>
        <taxon>Agaricomycetidae</taxon>
        <taxon>Agaricales</taxon>
        <taxon>Marasmiineae</taxon>
        <taxon>Physalacriaceae</taxon>
        <taxon>Desarmillaria</taxon>
    </lineage>
</organism>
<evidence type="ECO:0000313" key="4">
    <source>
        <dbReference type="Proteomes" id="UP001175211"/>
    </source>
</evidence>
<sequence>MIHQHDKPHKISTVLTPGSRLHPIMNPAPKARQLFDSENAYVTSPLFSARILACLRLLWGFYTLFTLLFTLIWIALRVPGGASTYFSYLTRLHYTGMCAWFFASGVQTACYAFSDGKRYPLRRWGRILQVLQDWLFSTVVTMPFTITLTFFILLRVDLDASVPINLYSNISMHVFNSVFALFEILLTNDPPPAWKWLPVDVLIWGAYFGVAYITHEDVGLYPYYILDRTKVGGRGVVAAYILGIIGVYGVTYIVVHGVVIARQRLINRLVTTKGDDDKGEEEKCSMETSEIEAA</sequence>
<dbReference type="RefSeq" id="XP_060332227.1">
    <property type="nucleotide sequence ID" value="XM_060472822.1"/>
</dbReference>
<feature type="region of interest" description="Disordered" evidence="1">
    <location>
        <begin position="274"/>
        <end position="294"/>
    </location>
</feature>
<feature type="transmembrane region" description="Helical" evidence="2">
    <location>
        <begin position="57"/>
        <end position="76"/>
    </location>
</feature>